<dbReference type="SUPFAM" id="SSF140860">
    <property type="entry name" value="Pseudo ankyrin repeat-like"/>
    <property type="match status" value="1"/>
</dbReference>
<gene>
    <name evidence="7" type="primary">TRPM4_1</name>
    <name evidence="7" type="ORF">P7K49_034802</name>
</gene>
<comment type="caution">
    <text evidence="7">The sequence shown here is derived from an EMBL/GenBank/DDBJ whole genome shotgun (WGS) entry which is preliminary data.</text>
</comment>
<feature type="region of interest" description="Disordered" evidence="5">
    <location>
        <begin position="361"/>
        <end position="382"/>
    </location>
</feature>
<dbReference type="InterPro" id="IPR057366">
    <property type="entry name" value="TRPM-like"/>
</dbReference>
<proteinExistence type="predicted"/>
<organism evidence="7 8">
    <name type="scientific">Saguinus oedipus</name>
    <name type="common">Cotton-top tamarin</name>
    <name type="synonym">Oedipomidas oedipus</name>
    <dbReference type="NCBI Taxonomy" id="9490"/>
    <lineage>
        <taxon>Eukaryota</taxon>
        <taxon>Metazoa</taxon>
        <taxon>Chordata</taxon>
        <taxon>Craniata</taxon>
        <taxon>Vertebrata</taxon>
        <taxon>Euteleostomi</taxon>
        <taxon>Mammalia</taxon>
        <taxon>Eutheria</taxon>
        <taxon>Euarchontoglires</taxon>
        <taxon>Primates</taxon>
        <taxon>Haplorrhini</taxon>
        <taxon>Platyrrhini</taxon>
        <taxon>Cebidae</taxon>
        <taxon>Callitrichinae</taxon>
        <taxon>Saguinus</taxon>
    </lineage>
</organism>
<evidence type="ECO:0000313" key="7">
    <source>
        <dbReference type="EMBL" id="KAK2088895.1"/>
    </source>
</evidence>
<comment type="subcellular location">
    <subcellularLocation>
        <location evidence="1">Membrane</location>
        <topology evidence="1">Multi-pass membrane protein</topology>
    </subcellularLocation>
</comment>
<name>A0ABQ9TVR6_SAGOE</name>
<dbReference type="Proteomes" id="UP001266305">
    <property type="component" value="Unassembled WGS sequence"/>
</dbReference>
<evidence type="ECO:0000313" key="8">
    <source>
        <dbReference type="Proteomes" id="UP001266305"/>
    </source>
</evidence>
<evidence type="ECO:0000256" key="5">
    <source>
        <dbReference type="SAM" id="MobiDB-lite"/>
    </source>
</evidence>
<evidence type="ECO:0000256" key="3">
    <source>
        <dbReference type="ARBA" id="ARBA00022989"/>
    </source>
</evidence>
<reference evidence="7 8" key="1">
    <citation type="submission" date="2023-05" db="EMBL/GenBank/DDBJ databases">
        <title>B98-5 Cell Line De Novo Hybrid Assembly: An Optical Mapping Approach.</title>
        <authorList>
            <person name="Kananen K."/>
            <person name="Auerbach J.A."/>
            <person name="Kautto E."/>
            <person name="Blachly J.S."/>
        </authorList>
    </citation>
    <scope>NUCLEOTIDE SEQUENCE [LARGE SCALE GENOMIC DNA]</scope>
    <source>
        <strain evidence="7">B95-8</strain>
        <tissue evidence="7">Cell line</tissue>
    </source>
</reference>
<evidence type="ECO:0000256" key="4">
    <source>
        <dbReference type="ARBA" id="ARBA00023136"/>
    </source>
</evidence>
<sequence>MDVWALKKHIKPPCGSSEASAYLDELRLAVAWNRVDIAQSELFRGDIQWRSFHLEASLMDALLNDRPEFVRLLISHGLSLGHFLTPTRLAQLYSAAPPNSLIHNLLDQASHGAGSKAPALKGEAVEPQLPDVAHVLRTLLGKMCAPRYPARGTSEPHPGQGFEESMFLLPDKAPSRPSLDAGLGQASWSDLLLWALLLNRAQMALYFWEKGSNAVSSALGACLLLRVMARLEPDAEEAARRKDLATKFEGMGVDLYGECYRNSEVRAAHLLLRRCPLWGDATCLQLATQADARAFLAQDGVQVSICNTNIPNNLQVNSEKYGDEPLPLETTMVWISPSPWRLPRKSLFSLRKAALPVRSLIPSTKSQPSHGKADLPKKFHSR</sequence>
<feature type="compositionally biased region" description="Basic and acidic residues" evidence="5">
    <location>
        <begin position="371"/>
        <end position="382"/>
    </location>
</feature>
<evidence type="ECO:0000256" key="1">
    <source>
        <dbReference type="ARBA" id="ARBA00004141"/>
    </source>
</evidence>
<protein>
    <submittedName>
        <fullName evidence="7">Transient receptor putative cation channel sub M member 4</fullName>
    </submittedName>
</protein>
<keyword evidence="3" id="KW-1133">Transmembrane helix</keyword>
<keyword evidence="4" id="KW-0472">Membrane</keyword>
<accession>A0ABQ9TVR6</accession>
<keyword evidence="2" id="KW-0812">Transmembrane</keyword>
<dbReference type="PANTHER" id="PTHR13800:SF6">
    <property type="entry name" value="TRANSIENT RECEPTOR POTENTIAL CATION CHANNEL SUBFAMILY M MEMBER 4"/>
    <property type="match status" value="1"/>
</dbReference>
<evidence type="ECO:0000259" key="6">
    <source>
        <dbReference type="Pfam" id="PF25508"/>
    </source>
</evidence>
<dbReference type="Pfam" id="PF25508">
    <property type="entry name" value="TRPM2"/>
    <property type="match status" value="1"/>
</dbReference>
<dbReference type="EMBL" id="JASSZA010000019">
    <property type="protein sequence ID" value="KAK2088895.1"/>
    <property type="molecule type" value="Genomic_DNA"/>
</dbReference>
<evidence type="ECO:0000256" key="2">
    <source>
        <dbReference type="ARBA" id="ARBA00022692"/>
    </source>
</evidence>
<keyword evidence="7" id="KW-0675">Receptor</keyword>
<dbReference type="PANTHER" id="PTHR13800">
    <property type="entry name" value="TRANSIENT RECEPTOR POTENTIAL CATION CHANNEL, SUBFAMILY M, MEMBER 6"/>
    <property type="match status" value="1"/>
</dbReference>
<dbReference type="InterPro" id="IPR050927">
    <property type="entry name" value="TRPM"/>
</dbReference>
<keyword evidence="8" id="KW-1185">Reference proteome</keyword>
<feature type="domain" description="TRPM-like" evidence="6">
    <location>
        <begin position="41"/>
        <end position="298"/>
    </location>
</feature>